<gene>
    <name evidence="2" type="ORF">AVDCRST_MAG77-5299</name>
</gene>
<reference evidence="2" key="1">
    <citation type="submission" date="2020-02" db="EMBL/GenBank/DDBJ databases">
        <authorList>
            <person name="Meier V. D."/>
        </authorList>
    </citation>
    <scope>NUCLEOTIDE SEQUENCE</scope>
    <source>
        <strain evidence="2">AVDCRST_MAG77</strain>
    </source>
</reference>
<evidence type="ECO:0000313" key="2">
    <source>
        <dbReference type="EMBL" id="CAA9297642.1"/>
    </source>
</evidence>
<evidence type="ECO:0000256" key="1">
    <source>
        <dbReference type="SAM" id="MobiDB-lite"/>
    </source>
</evidence>
<protein>
    <submittedName>
        <fullName evidence="2">Uncharacterized protein</fullName>
    </submittedName>
</protein>
<sequence length="71" mass="7366">CCRPPLVRSAARRSASSSSGPTSTALRPWARTAPARSARPPSTASPRPAACSSMPTVLLTSRSGLSRASWD</sequence>
<proteinExistence type="predicted"/>
<name>A0A6J4K7I9_9CHLR</name>
<organism evidence="2">
    <name type="scientific">uncultured Chloroflexota bacterium</name>
    <dbReference type="NCBI Taxonomy" id="166587"/>
    <lineage>
        <taxon>Bacteria</taxon>
        <taxon>Bacillati</taxon>
        <taxon>Chloroflexota</taxon>
        <taxon>environmental samples</taxon>
    </lineage>
</organism>
<feature type="compositionally biased region" description="Low complexity" evidence="1">
    <location>
        <begin position="8"/>
        <end position="19"/>
    </location>
</feature>
<accession>A0A6J4K7I9</accession>
<feature type="non-terminal residue" evidence="2">
    <location>
        <position position="71"/>
    </location>
</feature>
<dbReference type="AlphaFoldDB" id="A0A6J4K7I9"/>
<feature type="compositionally biased region" description="Low complexity" evidence="1">
    <location>
        <begin position="27"/>
        <end position="53"/>
    </location>
</feature>
<feature type="non-terminal residue" evidence="2">
    <location>
        <position position="1"/>
    </location>
</feature>
<feature type="compositionally biased region" description="Polar residues" evidence="1">
    <location>
        <begin position="54"/>
        <end position="71"/>
    </location>
</feature>
<dbReference type="EMBL" id="CADCTC010000277">
    <property type="protein sequence ID" value="CAA9297642.1"/>
    <property type="molecule type" value="Genomic_DNA"/>
</dbReference>
<feature type="region of interest" description="Disordered" evidence="1">
    <location>
        <begin position="1"/>
        <end position="71"/>
    </location>
</feature>